<dbReference type="Gramene" id="Os05t0202500-01">
    <property type="protein sequence ID" value="Os05t0202500-01"/>
    <property type="gene ID" value="Os05g0202500"/>
</dbReference>
<dbReference type="OMA" id="HENAMRN"/>
<dbReference type="AlphaFoldDB" id="A0A0P0WJ23"/>
<evidence type="ECO:0000313" key="2">
    <source>
        <dbReference type="EMBL" id="BAS92725.1"/>
    </source>
</evidence>
<proteinExistence type="predicted"/>
<gene>
    <name evidence="2" type="ordered locus">Os05g0202500</name>
    <name evidence="2" type="ORF">OSNPB_050202500</name>
</gene>
<keyword evidence="3" id="KW-1185">Reference proteome</keyword>
<dbReference type="Proteomes" id="UP000059680">
    <property type="component" value="Chromosome 5"/>
</dbReference>
<sequence>MARSRRRCIVQSHEEYLSEEHIAEENAPKQLATPSEQETICSDVQEGNEDTNDDVGEANEDTDDDASMNAGEGNEESDDDVEINVRDENGTIETRGKTKLKDIWNLPKRLRIVVQCNDLNQAVGDEAGILSKFLGMVARNGTLCSLSYTDWRFLIGKRERKTKSLDEFLCWYPDEIPLCSSDGRIHIKNN</sequence>
<feature type="compositionally biased region" description="Acidic residues" evidence="1">
    <location>
        <begin position="73"/>
        <end position="82"/>
    </location>
</feature>
<organism evidence="2 3">
    <name type="scientific">Oryza sativa subsp. japonica</name>
    <name type="common">Rice</name>
    <dbReference type="NCBI Taxonomy" id="39947"/>
    <lineage>
        <taxon>Eukaryota</taxon>
        <taxon>Viridiplantae</taxon>
        <taxon>Streptophyta</taxon>
        <taxon>Embryophyta</taxon>
        <taxon>Tracheophyta</taxon>
        <taxon>Spermatophyta</taxon>
        <taxon>Magnoliopsida</taxon>
        <taxon>Liliopsida</taxon>
        <taxon>Poales</taxon>
        <taxon>Poaceae</taxon>
        <taxon>BOP clade</taxon>
        <taxon>Oryzoideae</taxon>
        <taxon>Oryzeae</taxon>
        <taxon>Oryzinae</taxon>
        <taxon>Oryza</taxon>
        <taxon>Oryza sativa</taxon>
    </lineage>
</organism>
<dbReference type="EMBL" id="AP014961">
    <property type="protein sequence ID" value="BAS92725.1"/>
    <property type="molecule type" value="Genomic_DNA"/>
</dbReference>
<evidence type="ECO:0000313" key="3">
    <source>
        <dbReference type="Proteomes" id="UP000059680"/>
    </source>
</evidence>
<accession>A0A0P0WJ23</accession>
<dbReference type="FunCoup" id="A0A0P0WJ23">
    <property type="interactions" value="331"/>
</dbReference>
<reference evidence="3" key="1">
    <citation type="journal article" date="2005" name="Nature">
        <title>The map-based sequence of the rice genome.</title>
        <authorList>
            <consortium name="International rice genome sequencing project (IRGSP)"/>
            <person name="Matsumoto T."/>
            <person name="Wu J."/>
            <person name="Kanamori H."/>
            <person name="Katayose Y."/>
            <person name="Fujisawa M."/>
            <person name="Namiki N."/>
            <person name="Mizuno H."/>
            <person name="Yamamoto K."/>
            <person name="Antonio B.A."/>
            <person name="Baba T."/>
            <person name="Sakata K."/>
            <person name="Nagamura Y."/>
            <person name="Aoki H."/>
            <person name="Arikawa K."/>
            <person name="Arita K."/>
            <person name="Bito T."/>
            <person name="Chiden Y."/>
            <person name="Fujitsuka N."/>
            <person name="Fukunaka R."/>
            <person name="Hamada M."/>
            <person name="Harada C."/>
            <person name="Hayashi A."/>
            <person name="Hijishita S."/>
            <person name="Honda M."/>
            <person name="Hosokawa S."/>
            <person name="Ichikawa Y."/>
            <person name="Idonuma A."/>
            <person name="Iijima M."/>
            <person name="Ikeda M."/>
            <person name="Ikeno M."/>
            <person name="Ito K."/>
            <person name="Ito S."/>
            <person name="Ito T."/>
            <person name="Ito Y."/>
            <person name="Ito Y."/>
            <person name="Iwabuchi A."/>
            <person name="Kamiya K."/>
            <person name="Karasawa W."/>
            <person name="Kurita K."/>
            <person name="Katagiri S."/>
            <person name="Kikuta A."/>
            <person name="Kobayashi H."/>
            <person name="Kobayashi N."/>
            <person name="Machita K."/>
            <person name="Maehara T."/>
            <person name="Masukawa M."/>
            <person name="Mizubayashi T."/>
            <person name="Mukai Y."/>
            <person name="Nagasaki H."/>
            <person name="Nagata Y."/>
            <person name="Naito S."/>
            <person name="Nakashima M."/>
            <person name="Nakama Y."/>
            <person name="Nakamichi Y."/>
            <person name="Nakamura M."/>
            <person name="Meguro A."/>
            <person name="Negishi M."/>
            <person name="Ohta I."/>
            <person name="Ohta T."/>
            <person name="Okamoto M."/>
            <person name="Ono N."/>
            <person name="Saji S."/>
            <person name="Sakaguchi M."/>
            <person name="Sakai K."/>
            <person name="Shibata M."/>
            <person name="Shimokawa T."/>
            <person name="Song J."/>
            <person name="Takazaki Y."/>
            <person name="Terasawa K."/>
            <person name="Tsugane M."/>
            <person name="Tsuji K."/>
            <person name="Ueda S."/>
            <person name="Waki K."/>
            <person name="Yamagata H."/>
            <person name="Yamamoto M."/>
            <person name="Yamamoto S."/>
            <person name="Yamane H."/>
            <person name="Yoshiki S."/>
            <person name="Yoshihara R."/>
            <person name="Yukawa K."/>
            <person name="Zhong H."/>
            <person name="Yano M."/>
            <person name="Yuan Q."/>
            <person name="Ouyang S."/>
            <person name="Liu J."/>
            <person name="Jones K.M."/>
            <person name="Gansberger K."/>
            <person name="Moffat K."/>
            <person name="Hill J."/>
            <person name="Bera J."/>
            <person name="Fadrosh D."/>
            <person name="Jin S."/>
            <person name="Johri S."/>
            <person name="Kim M."/>
            <person name="Overton L."/>
            <person name="Reardon M."/>
            <person name="Tsitrin T."/>
            <person name="Vuong H."/>
            <person name="Weaver B."/>
            <person name="Ciecko A."/>
            <person name="Tallon L."/>
            <person name="Jackson J."/>
            <person name="Pai G."/>
            <person name="Aken S.V."/>
            <person name="Utterback T."/>
            <person name="Reidmuller S."/>
            <person name="Feldblyum T."/>
            <person name="Hsiao J."/>
            <person name="Zismann V."/>
            <person name="Iobst S."/>
            <person name="de Vazeille A.R."/>
            <person name="Buell C.R."/>
            <person name="Ying K."/>
            <person name="Li Y."/>
            <person name="Lu T."/>
            <person name="Huang Y."/>
            <person name="Zhao Q."/>
            <person name="Feng Q."/>
            <person name="Zhang L."/>
            <person name="Zhu J."/>
            <person name="Weng Q."/>
            <person name="Mu J."/>
            <person name="Lu Y."/>
            <person name="Fan D."/>
            <person name="Liu Y."/>
            <person name="Guan J."/>
            <person name="Zhang Y."/>
            <person name="Yu S."/>
            <person name="Liu X."/>
            <person name="Zhang Y."/>
            <person name="Hong G."/>
            <person name="Han B."/>
            <person name="Choisne N."/>
            <person name="Demange N."/>
            <person name="Orjeda G."/>
            <person name="Samain S."/>
            <person name="Cattolico L."/>
            <person name="Pelletier E."/>
            <person name="Couloux A."/>
            <person name="Segurens B."/>
            <person name="Wincker P."/>
            <person name="D'Hont A."/>
            <person name="Scarpelli C."/>
            <person name="Weissenbach J."/>
            <person name="Salanoubat M."/>
            <person name="Quetier F."/>
            <person name="Yu Y."/>
            <person name="Kim H.R."/>
            <person name="Rambo T."/>
            <person name="Currie J."/>
            <person name="Collura K."/>
            <person name="Luo M."/>
            <person name="Yang T."/>
            <person name="Ammiraju J.S.S."/>
            <person name="Engler F."/>
            <person name="Soderlund C."/>
            <person name="Wing R.A."/>
            <person name="Palmer L.E."/>
            <person name="de la Bastide M."/>
            <person name="Spiegel L."/>
            <person name="Nascimento L."/>
            <person name="Zutavern T."/>
            <person name="O'Shaughnessy A."/>
            <person name="Dike S."/>
            <person name="Dedhia N."/>
            <person name="Preston R."/>
            <person name="Balija V."/>
            <person name="McCombie W.R."/>
            <person name="Chow T."/>
            <person name="Chen H."/>
            <person name="Chung M."/>
            <person name="Chen C."/>
            <person name="Shaw J."/>
            <person name="Wu H."/>
            <person name="Hsiao K."/>
            <person name="Chao Y."/>
            <person name="Chu M."/>
            <person name="Cheng C."/>
            <person name="Hour A."/>
            <person name="Lee P."/>
            <person name="Lin S."/>
            <person name="Lin Y."/>
            <person name="Liou J."/>
            <person name="Liu S."/>
            <person name="Hsing Y."/>
            <person name="Raghuvanshi S."/>
            <person name="Mohanty A."/>
            <person name="Bharti A.K."/>
            <person name="Gaur A."/>
            <person name="Gupta V."/>
            <person name="Kumar D."/>
            <person name="Ravi V."/>
            <person name="Vij S."/>
            <person name="Kapur A."/>
            <person name="Khurana P."/>
            <person name="Khurana P."/>
            <person name="Khurana J.P."/>
            <person name="Tyagi A.K."/>
            <person name="Gaikwad K."/>
            <person name="Singh A."/>
            <person name="Dalal V."/>
            <person name="Srivastava S."/>
            <person name="Dixit A."/>
            <person name="Pal A.K."/>
            <person name="Ghazi I.A."/>
            <person name="Yadav M."/>
            <person name="Pandit A."/>
            <person name="Bhargava A."/>
            <person name="Sureshbabu K."/>
            <person name="Batra K."/>
            <person name="Sharma T.R."/>
            <person name="Mohapatra T."/>
            <person name="Singh N.K."/>
            <person name="Messing J."/>
            <person name="Nelson A.B."/>
            <person name="Fuks G."/>
            <person name="Kavchok S."/>
            <person name="Keizer G."/>
            <person name="Linton E."/>
            <person name="Llaca V."/>
            <person name="Song R."/>
            <person name="Tanyolac B."/>
            <person name="Young S."/>
            <person name="Ho-Il K."/>
            <person name="Hahn J.H."/>
            <person name="Sangsakoo G."/>
            <person name="Vanavichit A."/>
            <person name="de Mattos Luiz.A.T."/>
            <person name="Zimmer P.D."/>
            <person name="Malone G."/>
            <person name="Dellagostin O."/>
            <person name="de Oliveira A.C."/>
            <person name="Bevan M."/>
            <person name="Bancroft I."/>
            <person name="Minx P."/>
            <person name="Cordum H."/>
            <person name="Wilson R."/>
            <person name="Cheng Z."/>
            <person name="Jin W."/>
            <person name="Jiang J."/>
            <person name="Leong S.A."/>
            <person name="Iwama H."/>
            <person name="Gojobori T."/>
            <person name="Itoh T."/>
            <person name="Niimura Y."/>
            <person name="Fujii Y."/>
            <person name="Habara T."/>
            <person name="Sakai H."/>
            <person name="Sato Y."/>
            <person name="Wilson G."/>
            <person name="Kumar K."/>
            <person name="McCouch S."/>
            <person name="Juretic N."/>
            <person name="Hoen D."/>
            <person name="Wright S."/>
            <person name="Bruskiewich R."/>
            <person name="Bureau T."/>
            <person name="Miyao A."/>
            <person name="Hirochika H."/>
            <person name="Nishikawa T."/>
            <person name="Kadowaki K."/>
            <person name="Sugiura M."/>
            <person name="Burr B."/>
            <person name="Sasaki T."/>
        </authorList>
    </citation>
    <scope>NUCLEOTIDE SEQUENCE [LARGE SCALE GENOMIC DNA]</scope>
    <source>
        <strain evidence="3">cv. Nipponbare</strain>
    </source>
</reference>
<evidence type="ECO:0000256" key="1">
    <source>
        <dbReference type="SAM" id="MobiDB-lite"/>
    </source>
</evidence>
<reference evidence="2 3" key="2">
    <citation type="journal article" date="2013" name="Plant Cell Physiol.">
        <title>Rice Annotation Project Database (RAP-DB): an integrative and interactive database for rice genomics.</title>
        <authorList>
            <person name="Sakai H."/>
            <person name="Lee S.S."/>
            <person name="Tanaka T."/>
            <person name="Numa H."/>
            <person name="Kim J."/>
            <person name="Kawahara Y."/>
            <person name="Wakimoto H."/>
            <person name="Yang C.C."/>
            <person name="Iwamoto M."/>
            <person name="Abe T."/>
            <person name="Yamada Y."/>
            <person name="Muto A."/>
            <person name="Inokuchi H."/>
            <person name="Ikemura T."/>
            <person name="Matsumoto T."/>
            <person name="Sasaki T."/>
            <person name="Itoh T."/>
        </authorList>
    </citation>
    <scope>NUCLEOTIDE SEQUENCE [LARGE SCALE GENOMIC DNA]</scope>
    <source>
        <strain evidence="3">cv. Nipponbare</strain>
    </source>
</reference>
<feature type="compositionally biased region" description="Polar residues" evidence="1">
    <location>
        <begin position="32"/>
        <end position="42"/>
    </location>
</feature>
<dbReference type="InParanoid" id="A0A0P0WJ23"/>
<dbReference type="PaxDb" id="39947-A0A0P0WJ23"/>
<feature type="region of interest" description="Disordered" evidence="1">
    <location>
        <begin position="19"/>
        <end position="90"/>
    </location>
</feature>
<protein>
    <submittedName>
        <fullName evidence="2">Os05g0202500 protein</fullName>
    </submittedName>
</protein>
<name>A0A0P0WJ23_ORYSJ</name>
<reference evidence="2 3" key="3">
    <citation type="journal article" date="2013" name="Rice">
        <title>Improvement of the Oryza sativa Nipponbare reference genome using next generation sequence and optical map data.</title>
        <authorList>
            <person name="Kawahara Y."/>
            <person name="de la Bastide M."/>
            <person name="Hamilton J.P."/>
            <person name="Kanamori H."/>
            <person name="McCombie W.R."/>
            <person name="Ouyang S."/>
            <person name="Schwartz D.C."/>
            <person name="Tanaka T."/>
            <person name="Wu J."/>
            <person name="Zhou S."/>
            <person name="Childs K.L."/>
            <person name="Davidson R.M."/>
            <person name="Lin H."/>
            <person name="Quesada-Ocampo L."/>
            <person name="Vaillancourt B."/>
            <person name="Sakai H."/>
            <person name="Lee S.S."/>
            <person name="Kim J."/>
            <person name="Numa H."/>
            <person name="Itoh T."/>
            <person name="Buell C.R."/>
            <person name="Matsumoto T."/>
        </authorList>
    </citation>
    <scope>NUCLEOTIDE SEQUENCE [LARGE SCALE GENOMIC DNA]</scope>
    <source>
        <strain evidence="3">cv. Nipponbare</strain>
    </source>
</reference>
<dbReference type="PANTHER" id="PTHR33144">
    <property type="entry name" value="OS10G0409366 PROTEIN-RELATED"/>
    <property type="match status" value="1"/>
</dbReference>
<dbReference type="eggNOG" id="ENOG502S42M">
    <property type="taxonomic scope" value="Eukaryota"/>
</dbReference>
<dbReference type="PANTHER" id="PTHR33144:SF16">
    <property type="entry name" value="OS02G0129000 PROTEIN"/>
    <property type="match status" value="1"/>
</dbReference>
<feature type="compositionally biased region" description="Acidic residues" evidence="1">
    <location>
        <begin position="46"/>
        <end position="66"/>
    </location>
</feature>